<dbReference type="AlphaFoldDB" id="A0A9P6QF81"/>
<feature type="transmembrane region" description="Helical" evidence="1">
    <location>
        <begin position="134"/>
        <end position="156"/>
    </location>
</feature>
<gene>
    <name evidence="2" type="ORF">DFQ27_001372</name>
</gene>
<evidence type="ECO:0000313" key="3">
    <source>
        <dbReference type="Proteomes" id="UP000807716"/>
    </source>
</evidence>
<keyword evidence="1" id="KW-1133">Transmembrane helix</keyword>
<feature type="transmembrane region" description="Helical" evidence="1">
    <location>
        <begin position="81"/>
        <end position="103"/>
    </location>
</feature>
<reference evidence="2" key="1">
    <citation type="journal article" date="2020" name="Fungal Divers.">
        <title>Resolving the Mortierellaceae phylogeny through synthesis of multi-gene phylogenetics and phylogenomics.</title>
        <authorList>
            <person name="Vandepol N."/>
            <person name="Liber J."/>
            <person name="Desiro A."/>
            <person name="Na H."/>
            <person name="Kennedy M."/>
            <person name="Barry K."/>
            <person name="Grigoriev I.V."/>
            <person name="Miller A.N."/>
            <person name="O'Donnell K."/>
            <person name="Stajich J.E."/>
            <person name="Bonito G."/>
        </authorList>
    </citation>
    <scope>NUCLEOTIDE SEQUENCE</scope>
    <source>
        <strain evidence="2">BC1065</strain>
    </source>
</reference>
<dbReference type="EMBL" id="JAAAJB010000145">
    <property type="protein sequence ID" value="KAG0264188.1"/>
    <property type="molecule type" value="Genomic_DNA"/>
</dbReference>
<organism evidence="2 3">
    <name type="scientific">Actinomortierella ambigua</name>
    <dbReference type="NCBI Taxonomy" id="1343610"/>
    <lineage>
        <taxon>Eukaryota</taxon>
        <taxon>Fungi</taxon>
        <taxon>Fungi incertae sedis</taxon>
        <taxon>Mucoromycota</taxon>
        <taxon>Mortierellomycotina</taxon>
        <taxon>Mortierellomycetes</taxon>
        <taxon>Mortierellales</taxon>
        <taxon>Mortierellaceae</taxon>
        <taxon>Actinomortierella</taxon>
    </lineage>
</organism>
<feature type="transmembrane region" description="Helical" evidence="1">
    <location>
        <begin position="50"/>
        <end position="69"/>
    </location>
</feature>
<dbReference type="OrthoDB" id="2369779at2759"/>
<name>A0A9P6QF81_9FUNG</name>
<sequence>MSKYFEKFFGCVAPRTGAVALSIFYTIVGFVFAILSFGRWIMPHAELDLSLPWAVVCLLLLATGLYGYWGVTRGSTWHKRQFVSCSWGFLLMFLCWAIVYIAVEDTHVDKVNTGCMDINPDWTLEECDSSRKRAATIATVMVTIGMLIGIYFTLVLSSWVSGIEWAEHLEAEKQLDDWRNGHGEQPHIKDPYAIHIEGEDKA</sequence>
<comment type="caution">
    <text evidence="2">The sequence shown here is derived from an EMBL/GenBank/DDBJ whole genome shotgun (WGS) entry which is preliminary data.</text>
</comment>
<proteinExistence type="predicted"/>
<dbReference type="Proteomes" id="UP000807716">
    <property type="component" value="Unassembled WGS sequence"/>
</dbReference>
<evidence type="ECO:0000313" key="2">
    <source>
        <dbReference type="EMBL" id="KAG0264188.1"/>
    </source>
</evidence>
<protein>
    <submittedName>
        <fullName evidence="2">Uncharacterized protein</fullName>
    </submittedName>
</protein>
<keyword evidence="3" id="KW-1185">Reference proteome</keyword>
<evidence type="ECO:0000256" key="1">
    <source>
        <dbReference type="SAM" id="Phobius"/>
    </source>
</evidence>
<accession>A0A9P6QF81</accession>
<keyword evidence="1" id="KW-0472">Membrane</keyword>
<keyword evidence="1" id="KW-0812">Transmembrane</keyword>
<feature type="transmembrane region" description="Helical" evidence="1">
    <location>
        <begin position="12"/>
        <end position="38"/>
    </location>
</feature>